<gene>
    <name evidence="1" type="ORF">GPUH_LOCUS23188</name>
</gene>
<keyword evidence="2" id="KW-1185">Reference proteome</keyword>
<evidence type="ECO:0000313" key="3">
    <source>
        <dbReference type="WBParaSite" id="GPUH_0002321701-mRNA-1"/>
    </source>
</evidence>
<organism evidence="3">
    <name type="scientific">Gongylonema pulchrum</name>
    <dbReference type="NCBI Taxonomy" id="637853"/>
    <lineage>
        <taxon>Eukaryota</taxon>
        <taxon>Metazoa</taxon>
        <taxon>Ecdysozoa</taxon>
        <taxon>Nematoda</taxon>
        <taxon>Chromadorea</taxon>
        <taxon>Rhabditida</taxon>
        <taxon>Spirurina</taxon>
        <taxon>Spiruromorpha</taxon>
        <taxon>Spiruroidea</taxon>
        <taxon>Gongylonematidae</taxon>
        <taxon>Gongylonema</taxon>
    </lineage>
</organism>
<dbReference type="AlphaFoldDB" id="A0A183EQE7"/>
<accession>A0A183EQE7</accession>
<evidence type="ECO:0000313" key="1">
    <source>
        <dbReference type="EMBL" id="VDN41121.1"/>
    </source>
</evidence>
<dbReference type="Proteomes" id="UP000271098">
    <property type="component" value="Unassembled WGS sequence"/>
</dbReference>
<protein>
    <submittedName>
        <fullName evidence="3">CTNNB1_binding domain-containing protein</fullName>
    </submittedName>
</protein>
<reference evidence="1 2" key="2">
    <citation type="submission" date="2018-11" db="EMBL/GenBank/DDBJ databases">
        <authorList>
            <consortium name="Pathogen Informatics"/>
        </authorList>
    </citation>
    <scope>NUCLEOTIDE SEQUENCE [LARGE SCALE GENOMIC DNA]</scope>
</reference>
<proteinExistence type="predicted"/>
<name>A0A183EQE7_9BILA</name>
<evidence type="ECO:0000313" key="2">
    <source>
        <dbReference type="Proteomes" id="UP000271098"/>
    </source>
</evidence>
<reference evidence="3" key="1">
    <citation type="submission" date="2016-06" db="UniProtKB">
        <authorList>
            <consortium name="WormBaseParasite"/>
        </authorList>
    </citation>
    <scope>IDENTIFICATION</scope>
</reference>
<dbReference type="WBParaSite" id="GPUH_0002321701-mRNA-1">
    <property type="protein sequence ID" value="GPUH_0002321701-mRNA-1"/>
    <property type="gene ID" value="GPUH_0002321701"/>
</dbReference>
<sequence length="97" mass="10825">MAQSTDDQQQQKEQGALIVDSQYESEDQQFLEELHLASSNQCSASSDHEGSFCPPETSKKSYAQLQAVKTEPMDYEEQTFSDSGSFINFSCFPIRAG</sequence>
<dbReference type="EMBL" id="UYRT01097074">
    <property type="protein sequence ID" value="VDN41121.1"/>
    <property type="molecule type" value="Genomic_DNA"/>
</dbReference>